<feature type="transmembrane region" description="Helical" evidence="1">
    <location>
        <begin position="99"/>
        <end position="117"/>
    </location>
</feature>
<gene>
    <name evidence="3" type="ORF">METZ01_LOCUS216204</name>
</gene>
<proteinExistence type="predicted"/>
<dbReference type="InterPro" id="IPR026037">
    <property type="entry name" value="PgpA"/>
</dbReference>
<dbReference type="SUPFAM" id="SSF101307">
    <property type="entry name" value="YutG-like"/>
    <property type="match status" value="1"/>
</dbReference>
<feature type="transmembrane region" description="Helical" evidence="1">
    <location>
        <begin position="6"/>
        <end position="26"/>
    </location>
</feature>
<dbReference type="InterPro" id="IPR036681">
    <property type="entry name" value="PgpA-like_sf"/>
</dbReference>
<organism evidence="3">
    <name type="scientific">marine metagenome</name>
    <dbReference type="NCBI Taxonomy" id="408172"/>
    <lineage>
        <taxon>unclassified sequences</taxon>
        <taxon>metagenomes</taxon>
        <taxon>ecological metagenomes</taxon>
    </lineage>
</organism>
<dbReference type="AlphaFoldDB" id="A0A382FK16"/>
<protein>
    <recommendedName>
        <fullName evidence="2">YutG/PgpA domain-containing protein</fullName>
    </recommendedName>
</protein>
<keyword evidence="1" id="KW-0812">Transmembrane</keyword>
<dbReference type="CDD" id="cd06971">
    <property type="entry name" value="PgpA"/>
    <property type="match status" value="1"/>
</dbReference>
<sequence>MFGVGYFKYAPGTAASFITCIIYYILWIAEFSLHNHKIYLVCFLIIIFIYSISIIDKLSQFFKEKDPKEIVIDEFVGQCIPLVAFLFRPENLSHLGGRVNNYILIYILLSFILFRFFDILKPYPINIVDKKMKNGVGVMLDDIIAGIYSTIVIYIIYALWF</sequence>
<feature type="transmembrane region" description="Helical" evidence="1">
    <location>
        <begin position="138"/>
        <end position="160"/>
    </location>
</feature>
<dbReference type="EMBL" id="UINC01050419">
    <property type="protein sequence ID" value="SVB63350.1"/>
    <property type="molecule type" value="Genomic_DNA"/>
</dbReference>
<accession>A0A382FK16</accession>
<reference evidence="3" key="1">
    <citation type="submission" date="2018-05" db="EMBL/GenBank/DDBJ databases">
        <authorList>
            <person name="Lanie J.A."/>
            <person name="Ng W.-L."/>
            <person name="Kazmierczak K.M."/>
            <person name="Andrzejewski T.M."/>
            <person name="Davidsen T.M."/>
            <person name="Wayne K.J."/>
            <person name="Tettelin H."/>
            <person name="Glass J.I."/>
            <person name="Rusch D."/>
            <person name="Podicherti R."/>
            <person name="Tsui H.-C.T."/>
            <person name="Winkler M.E."/>
        </authorList>
    </citation>
    <scope>NUCLEOTIDE SEQUENCE</scope>
</reference>
<dbReference type="GO" id="GO:0008962">
    <property type="term" value="F:phosphatidylglycerophosphatase activity"/>
    <property type="evidence" value="ECO:0007669"/>
    <property type="project" value="InterPro"/>
</dbReference>
<dbReference type="Pfam" id="PF04608">
    <property type="entry name" value="PgpA"/>
    <property type="match status" value="1"/>
</dbReference>
<name>A0A382FK16_9ZZZZ</name>
<evidence type="ECO:0000313" key="3">
    <source>
        <dbReference type="EMBL" id="SVB63350.1"/>
    </source>
</evidence>
<dbReference type="PANTHER" id="PTHR36305:SF1">
    <property type="entry name" value="PHOSPHATIDYLGLYCEROPHOSPHATASE A"/>
    <property type="match status" value="1"/>
</dbReference>
<keyword evidence="1" id="KW-0472">Membrane</keyword>
<dbReference type="GO" id="GO:0006629">
    <property type="term" value="P:lipid metabolic process"/>
    <property type="evidence" value="ECO:0007669"/>
    <property type="project" value="InterPro"/>
</dbReference>
<evidence type="ECO:0000259" key="2">
    <source>
        <dbReference type="Pfam" id="PF04608"/>
    </source>
</evidence>
<feature type="transmembrane region" description="Helical" evidence="1">
    <location>
        <begin position="38"/>
        <end position="55"/>
    </location>
</feature>
<dbReference type="InterPro" id="IPR007686">
    <property type="entry name" value="YutG/PgpA"/>
</dbReference>
<dbReference type="PANTHER" id="PTHR36305">
    <property type="entry name" value="PHOSPHATIDYLGLYCEROPHOSPHATASE A"/>
    <property type="match status" value="1"/>
</dbReference>
<evidence type="ECO:0000256" key="1">
    <source>
        <dbReference type="SAM" id="Phobius"/>
    </source>
</evidence>
<feature type="domain" description="YutG/PgpA" evidence="2">
    <location>
        <begin position="1"/>
        <end position="156"/>
    </location>
</feature>
<keyword evidence="1" id="KW-1133">Transmembrane helix</keyword>
<dbReference type="PIRSF" id="PIRSF006162">
    <property type="entry name" value="PgpA"/>
    <property type="match status" value="1"/>
</dbReference>